<evidence type="ECO:0000313" key="2">
    <source>
        <dbReference type="Proteomes" id="UP000324143"/>
    </source>
</evidence>
<accession>A0A5D0MFH3</accession>
<dbReference type="AlphaFoldDB" id="A0A5D0MFH3"/>
<comment type="caution">
    <text evidence="1">The sequence shown here is derived from an EMBL/GenBank/DDBJ whole genome shotgun (WGS) entry which is preliminary data.</text>
</comment>
<name>A0A5D0MFH3_9BACT</name>
<sequence length="89" mass="10481">MKLCKICQKPTKSLYDDTLEIVFHYCPKCDFIFKNSSYIISQKAEKKQYKKHNNTLKNKGYVEFLQKFIDNAVNPYLKNSQNLLDYGCG</sequence>
<evidence type="ECO:0000313" key="1">
    <source>
        <dbReference type="EMBL" id="TYB30231.1"/>
    </source>
</evidence>
<dbReference type="EMBL" id="VSIX01000172">
    <property type="protein sequence ID" value="TYB30231.1"/>
    <property type="molecule type" value="Genomic_DNA"/>
</dbReference>
<reference evidence="1" key="1">
    <citation type="submission" date="2019-08" db="EMBL/GenBank/DDBJ databases">
        <title>Genomic characterization of a novel candidate phylum (ARYD3) from a high temperature, high salinity tertiary oil reservoir in north central Oklahoma, USA.</title>
        <authorList>
            <person name="Youssef N.H."/>
            <person name="Yadav A."/>
            <person name="Elshahed M.S."/>
        </authorList>
    </citation>
    <scope>NUCLEOTIDE SEQUENCE [LARGE SCALE GENOMIC DNA]</scope>
    <source>
        <strain evidence="1">ARYD3</strain>
    </source>
</reference>
<dbReference type="Proteomes" id="UP000324143">
    <property type="component" value="Unassembled WGS sequence"/>
</dbReference>
<feature type="non-terminal residue" evidence="1">
    <location>
        <position position="89"/>
    </location>
</feature>
<keyword evidence="2" id="KW-1185">Reference proteome</keyword>
<evidence type="ECO:0008006" key="3">
    <source>
        <dbReference type="Google" id="ProtNLM"/>
    </source>
</evidence>
<proteinExistence type="predicted"/>
<protein>
    <recommendedName>
        <fullName evidence="3">Methyltransferase</fullName>
    </recommendedName>
</protein>
<organism evidence="1 2">
    <name type="scientific">Candidatus Mcinerneyibacterium aminivorans</name>
    <dbReference type="NCBI Taxonomy" id="2703815"/>
    <lineage>
        <taxon>Bacteria</taxon>
        <taxon>Candidatus Macinerneyibacteriota</taxon>
        <taxon>Candidatus Mcinerneyibacteria</taxon>
        <taxon>Candidatus Mcinerneyibacteriales</taxon>
        <taxon>Candidatus Mcinerneyibacteriaceae</taxon>
        <taxon>Candidatus Mcinerneyibacterium</taxon>
    </lineage>
</organism>
<gene>
    <name evidence="1" type="ORF">FXF47_10265</name>
</gene>